<dbReference type="EMBL" id="JAEMHM010000029">
    <property type="protein sequence ID" value="MBJ6727756.1"/>
    <property type="molecule type" value="Genomic_DNA"/>
</dbReference>
<dbReference type="GO" id="GO:0005829">
    <property type="term" value="C:cytosol"/>
    <property type="evidence" value="ECO:0007669"/>
    <property type="project" value="TreeGrafter"/>
</dbReference>
<dbReference type="EC" id="5.1.3.13" evidence="3"/>
<feature type="active site" description="Proton donor" evidence="8">
    <location>
        <position position="131"/>
    </location>
</feature>
<evidence type="ECO:0000256" key="3">
    <source>
        <dbReference type="ARBA" id="ARBA00012098"/>
    </source>
</evidence>
<proteinExistence type="predicted"/>
<organism evidence="10 11">
    <name type="scientific">Geomesophilobacter sediminis</name>
    <dbReference type="NCBI Taxonomy" id="2798584"/>
    <lineage>
        <taxon>Bacteria</taxon>
        <taxon>Pseudomonadati</taxon>
        <taxon>Thermodesulfobacteriota</taxon>
        <taxon>Desulfuromonadia</taxon>
        <taxon>Geobacterales</taxon>
        <taxon>Geobacteraceae</taxon>
        <taxon>Geomesophilobacter</taxon>
    </lineage>
</organism>
<dbReference type="AlphaFoldDB" id="A0A8J7M460"/>
<accession>A0A8J7M460</accession>
<evidence type="ECO:0000256" key="1">
    <source>
        <dbReference type="ARBA" id="ARBA00001298"/>
    </source>
</evidence>
<dbReference type="GO" id="GO:0000271">
    <property type="term" value="P:polysaccharide biosynthetic process"/>
    <property type="evidence" value="ECO:0007669"/>
    <property type="project" value="TreeGrafter"/>
</dbReference>
<dbReference type="GO" id="GO:0008830">
    <property type="term" value="F:dTDP-4-dehydrorhamnose 3,5-epimerase activity"/>
    <property type="evidence" value="ECO:0007669"/>
    <property type="project" value="UniProtKB-EC"/>
</dbReference>
<evidence type="ECO:0000256" key="2">
    <source>
        <dbReference type="ARBA" id="ARBA00001997"/>
    </source>
</evidence>
<evidence type="ECO:0000256" key="4">
    <source>
        <dbReference type="ARBA" id="ARBA00019595"/>
    </source>
</evidence>
<dbReference type="Proteomes" id="UP000636888">
    <property type="component" value="Unassembled WGS sequence"/>
</dbReference>
<dbReference type="Pfam" id="PF00908">
    <property type="entry name" value="dTDP_sugar_isom"/>
    <property type="match status" value="1"/>
</dbReference>
<evidence type="ECO:0000313" key="10">
    <source>
        <dbReference type="EMBL" id="MBJ6727756.1"/>
    </source>
</evidence>
<dbReference type="GO" id="GO:0019305">
    <property type="term" value="P:dTDP-rhamnose biosynthetic process"/>
    <property type="evidence" value="ECO:0007669"/>
    <property type="project" value="TreeGrafter"/>
</dbReference>
<gene>
    <name evidence="10" type="ORF">JFN93_23865</name>
</gene>
<reference evidence="10" key="1">
    <citation type="submission" date="2020-12" db="EMBL/GenBank/DDBJ databases">
        <title>Geomonas sp. Red875, isolated from river sediment.</title>
        <authorList>
            <person name="Xu Z."/>
            <person name="Zhang Z."/>
            <person name="Masuda Y."/>
            <person name="Itoh H."/>
            <person name="Senoo K."/>
        </authorList>
    </citation>
    <scope>NUCLEOTIDE SEQUENCE</scope>
    <source>
        <strain evidence="10">Red875</strain>
    </source>
</reference>
<keyword evidence="11" id="KW-1185">Reference proteome</keyword>
<comment type="catalytic activity">
    <reaction evidence="1">
        <text>dTDP-4-dehydro-6-deoxy-alpha-D-glucose = dTDP-4-dehydro-beta-L-rhamnose</text>
        <dbReference type="Rhea" id="RHEA:16969"/>
        <dbReference type="ChEBI" id="CHEBI:57649"/>
        <dbReference type="ChEBI" id="CHEBI:62830"/>
        <dbReference type="EC" id="5.1.3.13"/>
    </reaction>
</comment>
<comment type="function">
    <text evidence="2">Catalyzes the epimerization of the C3' and C5'positions of dTDP-6-deoxy-D-xylo-4-hexulose, forming dTDP-6-deoxy-L-lyxo-4-hexulose.</text>
</comment>
<evidence type="ECO:0000256" key="6">
    <source>
        <dbReference type="ARBA" id="ARBA00031424"/>
    </source>
</evidence>
<evidence type="ECO:0000256" key="9">
    <source>
        <dbReference type="PIRSR" id="PIRSR600888-3"/>
    </source>
</evidence>
<dbReference type="RefSeq" id="WP_199386897.1">
    <property type="nucleotide sequence ID" value="NZ_JAEMHM010000029.1"/>
</dbReference>
<evidence type="ECO:0000256" key="7">
    <source>
        <dbReference type="ARBA" id="ARBA00033311"/>
    </source>
</evidence>
<dbReference type="PANTHER" id="PTHR21047">
    <property type="entry name" value="DTDP-6-DEOXY-D-GLUCOSE-3,5 EPIMERASE"/>
    <property type="match status" value="1"/>
</dbReference>
<dbReference type="PANTHER" id="PTHR21047:SF2">
    <property type="entry name" value="THYMIDINE DIPHOSPHO-4-KETO-RHAMNOSE 3,5-EPIMERASE"/>
    <property type="match status" value="1"/>
</dbReference>
<name>A0A8J7M460_9BACT</name>
<feature type="site" description="Participates in a stacking interaction with the thymidine ring of dTDP-4-oxo-6-deoxyglucose" evidence="9">
    <location>
        <position position="137"/>
    </location>
</feature>
<dbReference type="InterPro" id="IPR014710">
    <property type="entry name" value="RmlC-like_jellyroll"/>
</dbReference>
<dbReference type="InterPro" id="IPR011051">
    <property type="entry name" value="RmlC_Cupin_sf"/>
</dbReference>
<evidence type="ECO:0000313" key="11">
    <source>
        <dbReference type="Proteomes" id="UP000636888"/>
    </source>
</evidence>
<evidence type="ECO:0000256" key="5">
    <source>
        <dbReference type="ARBA" id="ARBA00029758"/>
    </source>
</evidence>
<feature type="active site" description="Proton acceptor" evidence="8">
    <location>
        <position position="61"/>
    </location>
</feature>
<protein>
    <recommendedName>
        <fullName evidence="4">dTDP-4-dehydrorhamnose 3,5-epimerase</fullName>
        <ecNumber evidence="3">5.1.3.13</ecNumber>
    </recommendedName>
    <alternativeName>
        <fullName evidence="6">Thymidine diphospho-4-keto-rhamnose 3,5-epimerase</fullName>
    </alternativeName>
    <alternativeName>
        <fullName evidence="5">dTDP-4-keto-6-deoxyglucose 3,5-epimerase</fullName>
    </alternativeName>
    <alternativeName>
        <fullName evidence="7">dTDP-6-deoxy-D-xylo-4-hexulose 3,5-epimerase</fullName>
    </alternativeName>
</protein>
<sequence length="184" mass="20787">MELRQTSIPGCCELLPDRFRDDRGSFVKTFHHGLFTELGLNTDWREEYYSVSHPRVLRGLHFQLPPHDHEKLVYCSAGGVLDVVLDLRRDSPSYGRHELFELNAERANLLYLPKGVAHGFYVTDGPATMLYKVATVYAPAHDTGIRWDSAGIPWPDADPVISQRDRSFAPLAEFVSPFTMGGAR</sequence>
<evidence type="ECO:0000256" key="8">
    <source>
        <dbReference type="PIRSR" id="PIRSR600888-1"/>
    </source>
</evidence>
<dbReference type="SUPFAM" id="SSF51182">
    <property type="entry name" value="RmlC-like cupins"/>
    <property type="match status" value="1"/>
</dbReference>
<dbReference type="InterPro" id="IPR000888">
    <property type="entry name" value="RmlC-like"/>
</dbReference>
<dbReference type="Gene3D" id="2.60.120.10">
    <property type="entry name" value="Jelly Rolls"/>
    <property type="match status" value="1"/>
</dbReference>
<dbReference type="CDD" id="cd00438">
    <property type="entry name" value="cupin_RmlC"/>
    <property type="match status" value="1"/>
</dbReference>
<comment type="caution">
    <text evidence="10">The sequence shown here is derived from an EMBL/GenBank/DDBJ whole genome shotgun (WGS) entry which is preliminary data.</text>
</comment>